<evidence type="ECO:0000256" key="9">
    <source>
        <dbReference type="ARBA" id="ARBA00023170"/>
    </source>
</evidence>
<keyword evidence="15" id="KW-1185">Reference proteome</keyword>
<name>A0ABS2YV22_POLSE</name>
<dbReference type="InterPro" id="IPR003961">
    <property type="entry name" value="FN3_dom"/>
</dbReference>
<comment type="subcellular location">
    <subcellularLocation>
        <location evidence="1">Membrane</location>
        <topology evidence="1">Single-pass type I membrane protein</topology>
    </subcellularLocation>
</comment>
<feature type="chain" id="PRO_5046424650" evidence="12">
    <location>
        <begin position="31"/>
        <end position="750"/>
    </location>
</feature>
<dbReference type="PANTHER" id="PTHR48423">
    <property type="entry name" value="INTERLEUKIN-27 RECEPTOR SUBUNIT ALPHA"/>
    <property type="match status" value="1"/>
</dbReference>
<dbReference type="InterPro" id="IPR052672">
    <property type="entry name" value="Type1_Cytokine_Rcpt_Type2"/>
</dbReference>
<organism evidence="14 15">
    <name type="scientific">Polypterus senegalus</name>
    <name type="common">Senegal bichir</name>
    <dbReference type="NCBI Taxonomy" id="55291"/>
    <lineage>
        <taxon>Eukaryota</taxon>
        <taxon>Metazoa</taxon>
        <taxon>Chordata</taxon>
        <taxon>Craniata</taxon>
        <taxon>Vertebrata</taxon>
        <taxon>Euteleostomi</taxon>
        <taxon>Actinopterygii</taxon>
        <taxon>Polypteriformes</taxon>
        <taxon>Polypteridae</taxon>
        <taxon>Polypterus</taxon>
    </lineage>
</organism>
<evidence type="ECO:0000256" key="3">
    <source>
        <dbReference type="ARBA" id="ARBA00022692"/>
    </source>
</evidence>
<dbReference type="InterPro" id="IPR048497">
    <property type="entry name" value="LIF-R-like_Ig-like"/>
</dbReference>
<dbReference type="SMART" id="SM00060">
    <property type="entry name" value="FN3"/>
    <property type="match status" value="5"/>
</dbReference>
<dbReference type="Pfam" id="PF21177">
    <property type="entry name" value="LIF-R_Ig-like"/>
    <property type="match status" value="1"/>
</dbReference>
<keyword evidence="8" id="KW-1015">Disulfide bond</keyword>
<dbReference type="InterPro" id="IPR013783">
    <property type="entry name" value="Ig-like_fold"/>
</dbReference>
<keyword evidence="10" id="KW-0325">Glycoprotein</keyword>
<keyword evidence="6 11" id="KW-1133">Transmembrane helix</keyword>
<dbReference type="Pfam" id="PF17971">
    <property type="entry name" value="LIFR_D2"/>
    <property type="match status" value="1"/>
</dbReference>
<dbReference type="EMBL" id="JAAWVN010004987">
    <property type="protein sequence ID" value="MBN3289822.1"/>
    <property type="molecule type" value="Genomic_DNA"/>
</dbReference>
<dbReference type="InterPro" id="IPR036116">
    <property type="entry name" value="FN3_sf"/>
</dbReference>
<dbReference type="CDD" id="cd00063">
    <property type="entry name" value="FN3"/>
    <property type="match status" value="2"/>
</dbReference>
<feature type="domain" description="Fibronectin type-III" evidence="13">
    <location>
        <begin position="625"/>
        <end position="723"/>
    </location>
</feature>
<feature type="domain" description="Fibronectin type-III" evidence="13">
    <location>
        <begin position="432"/>
        <end position="530"/>
    </location>
</feature>
<keyword evidence="4 12" id="KW-0732">Signal</keyword>
<evidence type="ECO:0000256" key="1">
    <source>
        <dbReference type="ARBA" id="ARBA00004479"/>
    </source>
</evidence>
<evidence type="ECO:0000256" key="5">
    <source>
        <dbReference type="ARBA" id="ARBA00022737"/>
    </source>
</evidence>
<dbReference type="PANTHER" id="PTHR48423:SF1">
    <property type="entry name" value="INTERLEUKIN-27 RECEPTOR SUBUNIT ALPHA"/>
    <property type="match status" value="1"/>
</dbReference>
<evidence type="ECO:0000256" key="12">
    <source>
        <dbReference type="SAM" id="SignalP"/>
    </source>
</evidence>
<dbReference type="Pfam" id="PF25552">
    <property type="entry name" value="LIFR_D4"/>
    <property type="match status" value="1"/>
</dbReference>
<evidence type="ECO:0000313" key="14">
    <source>
        <dbReference type="EMBL" id="MBN3289822.1"/>
    </source>
</evidence>
<keyword evidence="5" id="KW-0677">Repeat</keyword>
<evidence type="ECO:0000256" key="2">
    <source>
        <dbReference type="ARBA" id="ARBA00008921"/>
    </source>
</evidence>
<keyword evidence="7 11" id="KW-0472">Membrane</keyword>
<dbReference type="Proteomes" id="UP001166052">
    <property type="component" value="Unassembled WGS sequence"/>
</dbReference>
<gene>
    <name evidence="14" type="primary">Lifr_1</name>
    <name evidence="14" type="ORF">GTO92_0014870</name>
</gene>
<feature type="signal peptide" evidence="12">
    <location>
        <begin position="1"/>
        <end position="30"/>
    </location>
</feature>
<reference evidence="14" key="1">
    <citation type="journal article" date="2021" name="Cell">
        <title>Tracing the genetic footprints of vertebrate landing in non-teleost ray-finned fishes.</title>
        <authorList>
            <person name="Bi X."/>
            <person name="Wang K."/>
            <person name="Yang L."/>
            <person name="Pan H."/>
            <person name="Jiang H."/>
            <person name="Wei Q."/>
            <person name="Fang M."/>
            <person name="Yu H."/>
            <person name="Zhu C."/>
            <person name="Cai Y."/>
            <person name="He Y."/>
            <person name="Gan X."/>
            <person name="Zeng H."/>
            <person name="Yu D."/>
            <person name="Zhu Y."/>
            <person name="Jiang H."/>
            <person name="Qiu Q."/>
            <person name="Yang H."/>
            <person name="Zhang Y.E."/>
            <person name="Wang W."/>
            <person name="Zhu M."/>
            <person name="He S."/>
            <person name="Zhang G."/>
        </authorList>
    </citation>
    <scope>NUCLEOTIDE SEQUENCE</scope>
    <source>
        <strain evidence="14">Bchr_001</strain>
    </source>
</reference>
<evidence type="ECO:0000259" key="13">
    <source>
        <dbReference type="PROSITE" id="PS50853"/>
    </source>
</evidence>
<comment type="similarity">
    <text evidence="2">Belongs to the type I cytokine receptor family. Type 2 subfamily.</text>
</comment>
<evidence type="ECO:0000256" key="11">
    <source>
        <dbReference type="SAM" id="Phobius"/>
    </source>
</evidence>
<evidence type="ECO:0000256" key="7">
    <source>
        <dbReference type="ARBA" id="ARBA00023136"/>
    </source>
</evidence>
<dbReference type="SUPFAM" id="SSF49265">
    <property type="entry name" value="Fibronectin type III"/>
    <property type="match status" value="3"/>
</dbReference>
<protein>
    <submittedName>
        <fullName evidence="14">LIFR factor</fullName>
    </submittedName>
</protein>
<evidence type="ECO:0000313" key="15">
    <source>
        <dbReference type="Proteomes" id="UP001166052"/>
    </source>
</evidence>
<feature type="non-terminal residue" evidence="14">
    <location>
        <position position="750"/>
    </location>
</feature>
<dbReference type="PROSITE" id="PS01353">
    <property type="entry name" value="HEMATOPO_REC_L_F2"/>
    <property type="match status" value="1"/>
</dbReference>
<evidence type="ECO:0000256" key="6">
    <source>
        <dbReference type="ARBA" id="ARBA00022989"/>
    </source>
</evidence>
<dbReference type="InterPro" id="IPR040817">
    <property type="entry name" value="LIFR_D2"/>
</dbReference>
<keyword evidence="9" id="KW-0675">Receptor</keyword>
<proteinExistence type="inferred from homology"/>
<comment type="caution">
    <text evidence="14">The sequence shown here is derived from an EMBL/GenBank/DDBJ whole genome shotgun (WGS) entry which is preliminary data.</text>
</comment>
<feature type="domain" description="Fibronectin type-III" evidence="13">
    <location>
        <begin position="328"/>
        <end position="427"/>
    </location>
</feature>
<dbReference type="PROSITE" id="PS50853">
    <property type="entry name" value="FN3"/>
    <property type="match status" value="3"/>
</dbReference>
<dbReference type="Gene3D" id="2.60.40.10">
    <property type="entry name" value="Immunoglobulins"/>
    <property type="match status" value="7"/>
</dbReference>
<evidence type="ECO:0000256" key="10">
    <source>
        <dbReference type="ARBA" id="ARBA00023180"/>
    </source>
</evidence>
<feature type="transmembrane region" description="Helical" evidence="11">
    <location>
        <begin position="729"/>
        <end position="747"/>
    </location>
</feature>
<evidence type="ECO:0000256" key="8">
    <source>
        <dbReference type="ARBA" id="ARBA00023157"/>
    </source>
</evidence>
<dbReference type="Pfam" id="PF00041">
    <property type="entry name" value="fn3"/>
    <property type="match status" value="1"/>
</dbReference>
<accession>A0ABS2YV22</accession>
<evidence type="ECO:0000256" key="4">
    <source>
        <dbReference type="ARBA" id="ARBA00022729"/>
    </source>
</evidence>
<dbReference type="InterPro" id="IPR003529">
    <property type="entry name" value="Hematopoietin_rcpt_Gp130_CS"/>
</dbReference>
<keyword evidence="3 11" id="KW-0812">Transmembrane</keyword>
<feature type="non-terminal residue" evidence="14">
    <location>
        <position position="1"/>
    </location>
</feature>
<sequence>MYTEWKMRMISAFQLVLLTILLLKLHNGCCTNKSPKTLTLQNITLSSDVESQTLNVRWHLKGETNAAGKEIAFQIQVGWTKEKKNIFTDHFNTTFFKDRSFSWSWQSDFPLECTVYSVRIRTTEDESSTWSEWVDLEPASEGTTEEVMIFPKEKTLPSGSTLNACCVHKENATAAIMFNSTPYPLINISSTAKAITVKKLPMVPYGSFNIDCTVSSPEEDPVHQGRHFFIIYPAETPRNLTCETQDLQKVTCSWNTGQFTKMPPAVQTKYCMSLSGKGMEKCFKENNGVFEVTPGQMVYNVTVKAINPLGEVEAHLSFNILERVYPPMLTDMSVHATGPRSLNVSWTLAGNLSALSLLCESELTTDHGKQILKNHTLDGGLNFVYTITLDGLCVYTSYSVRMHCAAAKHFWKWSKWSDPQVVQTGKYIPSAGPDIWREIKSSDKGRNVTLHWKYPDNSQTNGPIEYYNLTWTSLQGLPHTNSIIIRAENGIQHEKRLWFSNVSYIITIQAKNSEGWSPPSTLTVPSAAKGEINITRQIIKGTNEGFNLTWKPETLVTCGYTVEWRDRSNISSSGLHWAKFNSTAAVITSGNFRKGERYTFNIYGCTSAGDRALEIMTGYMQELSPTERPQIKHFRPQPHSVTLQWSFNEHSETNRGFILGYNICVKETSDITKATCKQIRNHEKNEYTFKGLQPMTKYRFDVSAFTAGGDGPCDSGTVTTPPFGSPGPLLGICLVPVLTALVLLLYFRKR</sequence>